<keyword evidence="8" id="KW-0464">Manganese</keyword>
<comment type="catalytic activity">
    <reaction evidence="8">
        <text>L-tyrosyl-[protein] + UTP = O-(5'-uridylyl)-L-tyrosyl-[protein] + diphosphate</text>
        <dbReference type="Rhea" id="RHEA:83887"/>
        <dbReference type="Rhea" id="RHEA-COMP:10136"/>
        <dbReference type="Rhea" id="RHEA-COMP:20238"/>
        <dbReference type="ChEBI" id="CHEBI:33019"/>
        <dbReference type="ChEBI" id="CHEBI:46398"/>
        <dbReference type="ChEBI" id="CHEBI:46858"/>
        <dbReference type="ChEBI" id="CHEBI:90602"/>
    </reaction>
</comment>
<dbReference type="NCBIfam" id="NF000658">
    <property type="entry name" value="PRK00029.1"/>
    <property type="match status" value="1"/>
</dbReference>
<feature type="active site" description="Proton acceptor" evidence="8">
    <location>
        <position position="258"/>
    </location>
</feature>
<comment type="cofactor">
    <cofactor evidence="8">
        <name>Mg(2+)</name>
        <dbReference type="ChEBI" id="CHEBI:18420"/>
    </cofactor>
    <cofactor evidence="8">
        <name>Mn(2+)</name>
        <dbReference type="ChEBI" id="CHEBI:29035"/>
    </cofactor>
</comment>
<evidence type="ECO:0000256" key="4">
    <source>
        <dbReference type="ARBA" id="ARBA00022723"/>
    </source>
</evidence>
<dbReference type="PANTHER" id="PTHR32057:SF14">
    <property type="entry name" value="PROTEIN ADENYLYLTRANSFERASE SELO, MITOCHONDRIAL"/>
    <property type="match status" value="1"/>
</dbReference>
<feature type="binding site" evidence="8">
    <location>
        <position position="94"/>
    </location>
    <ligand>
        <name>ATP</name>
        <dbReference type="ChEBI" id="CHEBI:30616"/>
    </ligand>
</feature>
<accession>A0ABT1WHN3</accession>
<keyword evidence="10" id="KW-1185">Reference proteome</keyword>
<dbReference type="EMBL" id="JANIGO010000002">
    <property type="protein sequence ID" value="MCQ8895944.1"/>
    <property type="molecule type" value="Genomic_DNA"/>
</dbReference>
<keyword evidence="6 8" id="KW-0067">ATP-binding</keyword>
<dbReference type="EC" id="2.7.7.-" evidence="8"/>
<gene>
    <name evidence="8" type="primary">ydiU</name>
    <name evidence="8" type="synonym">selO</name>
    <name evidence="9" type="ORF">NQT62_05760</name>
</gene>
<dbReference type="PANTHER" id="PTHR32057">
    <property type="entry name" value="PROTEIN ADENYLYLTRANSFERASE SELO, MITOCHONDRIAL"/>
    <property type="match status" value="1"/>
</dbReference>
<keyword evidence="2 8" id="KW-0808">Transferase</keyword>
<dbReference type="InterPro" id="IPR003846">
    <property type="entry name" value="SelO"/>
</dbReference>
<feature type="binding site" evidence="8">
    <location>
        <position position="183"/>
    </location>
    <ligand>
        <name>ATP</name>
        <dbReference type="ChEBI" id="CHEBI:30616"/>
    </ligand>
</feature>
<evidence type="ECO:0000313" key="10">
    <source>
        <dbReference type="Proteomes" id="UP001204142"/>
    </source>
</evidence>
<feature type="binding site" evidence="8">
    <location>
        <position position="126"/>
    </location>
    <ligand>
        <name>ATP</name>
        <dbReference type="ChEBI" id="CHEBI:30616"/>
    </ligand>
</feature>
<keyword evidence="5 8" id="KW-0547">Nucleotide-binding</keyword>
<feature type="binding site" evidence="8">
    <location>
        <position position="176"/>
    </location>
    <ligand>
        <name>ATP</name>
        <dbReference type="ChEBI" id="CHEBI:30616"/>
    </ligand>
</feature>
<feature type="binding site" evidence="8">
    <location>
        <position position="125"/>
    </location>
    <ligand>
        <name>ATP</name>
        <dbReference type="ChEBI" id="CHEBI:30616"/>
    </ligand>
</feature>
<feature type="binding site" evidence="8">
    <location>
        <position position="93"/>
    </location>
    <ligand>
        <name>ATP</name>
        <dbReference type="ChEBI" id="CHEBI:30616"/>
    </ligand>
</feature>
<dbReference type="RefSeq" id="WP_256763718.1">
    <property type="nucleotide sequence ID" value="NZ_JANIGO010000002.1"/>
</dbReference>
<comment type="function">
    <text evidence="8">Nucleotidyltransferase involved in the post-translational modification of proteins. It can catalyze the addition of adenosine monophosphate (AMP) or uridine monophosphate (UMP) to a protein, resulting in modifications known as AMPylation and UMPylation.</text>
</comment>
<sequence length="517" mass="57505">MLHSTDSVLVQEYASLGQPFLTAVPTTPLKTPVHWVSVNQALAGRIGIDPLGLQSSHGLDVCSGNAPWPGYPSMASVYCGHQFGVFVPQLGDGRALLIAEIRKGRQYHQLQLKGAGPTPYSRHADGRAVLRSSIREYLCSEAMHHLGVPSTRALSLTASSDPVFRETTETAAIVCRVSPSFLRFGHIEYFCYSNQHERLRELVAWHMDQQHPEIDQGNSDEAFSHAVLQWLTVVIHRTAVLMAKWQAVGFCHGVMNTDNMSLLGLTIDYGPFGFMDGLDVDHVCNHSDQHGRYSYRNQPRIGHWNLYALAQALTPLIRADKDQIQAVLDDYAAVFHQHHNTSFAIKTGLLSPETPAQPSTPVIDNAVESTLQFMHQHQLDFTRFFRSLSVLNPMASVDENFAAWQSSAHFPLALGDEAQIDQAKAWLGNWQQWFESIHGRAMLDLPVWRAGLNQVNPAWVLRNHLLQQAIDTAQHGDFTEVNRLAAALSHPFDEQHPASDMAAPPEWARGLVLSCSS</sequence>
<evidence type="ECO:0000313" key="9">
    <source>
        <dbReference type="EMBL" id="MCQ8895944.1"/>
    </source>
</evidence>
<name>A0ABT1WHN3_9BURK</name>
<comment type="caution">
    <text evidence="9">The sequence shown here is derived from an EMBL/GenBank/DDBJ whole genome shotgun (WGS) entry which is preliminary data.</text>
</comment>
<comment type="catalytic activity">
    <reaction evidence="8">
        <text>L-histidyl-[protein] + UTP = N(tele)-(5'-uridylyl)-L-histidyl-[protein] + diphosphate</text>
        <dbReference type="Rhea" id="RHEA:83891"/>
        <dbReference type="Rhea" id="RHEA-COMP:9745"/>
        <dbReference type="Rhea" id="RHEA-COMP:20239"/>
        <dbReference type="ChEBI" id="CHEBI:29979"/>
        <dbReference type="ChEBI" id="CHEBI:33019"/>
        <dbReference type="ChEBI" id="CHEBI:46398"/>
        <dbReference type="ChEBI" id="CHEBI:233474"/>
    </reaction>
</comment>
<evidence type="ECO:0000256" key="7">
    <source>
        <dbReference type="ARBA" id="ARBA00022842"/>
    </source>
</evidence>
<evidence type="ECO:0000256" key="5">
    <source>
        <dbReference type="ARBA" id="ARBA00022741"/>
    </source>
</evidence>
<keyword evidence="7 8" id="KW-0460">Magnesium</keyword>
<comment type="catalytic activity">
    <reaction evidence="8">
        <text>L-threonyl-[protein] + ATP = 3-O-(5'-adenylyl)-L-threonyl-[protein] + diphosphate</text>
        <dbReference type="Rhea" id="RHEA:54292"/>
        <dbReference type="Rhea" id="RHEA-COMP:11060"/>
        <dbReference type="Rhea" id="RHEA-COMP:13847"/>
        <dbReference type="ChEBI" id="CHEBI:30013"/>
        <dbReference type="ChEBI" id="CHEBI:30616"/>
        <dbReference type="ChEBI" id="CHEBI:33019"/>
        <dbReference type="ChEBI" id="CHEBI:138113"/>
        <dbReference type="EC" id="2.7.7.108"/>
    </reaction>
</comment>
<evidence type="ECO:0000256" key="3">
    <source>
        <dbReference type="ARBA" id="ARBA00022695"/>
    </source>
</evidence>
<organism evidence="9 10">
    <name type="scientific">Limnobacter humi</name>
    <dbReference type="NCBI Taxonomy" id="1778671"/>
    <lineage>
        <taxon>Bacteria</taxon>
        <taxon>Pseudomonadati</taxon>
        <taxon>Pseudomonadota</taxon>
        <taxon>Betaproteobacteria</taxon>
        <taxon>Burkholderiales</taxon>
        <taxon>Burkholderiaceae</taxon>
        <taxon>Limnobacter</taxon>
    </lineage>
</organism>
<evidence type="ECO:0000256" key="1">
    <source>
        <dbReference type="ARBA" id="ARBA00009747"/>
    </source>
</evidence>
<dbReference type="EC" id="2.7.7.108" evidence="8"/>
<keyword evidence="4 8" id="KW-0479">Metal-binding</keyword>
<feature type="binding site" evidence="8">
    <location>
        <position position="91"/>
    </location>
    <ligand>
        <name>ATP</name>
        <dbReference type="ChEBI" id="CHEBI:30616"/>
    </ligand>
</feature>
<comment type="similarity">
    <text evidence="1 8">Belongs to the SELO family.</text>
</comment>
<dbReference type="HAMAP" id="MF_00692">
    <property type="entry name" value="SelO"/>
    <property type="match status" value="1"/>
</dbReference>
<keyword evidence="3 8" id="KW-0548">Nucleotidyltransferase</keyword>
<dbReference type="Pfam" id="PF02696">
    <property type="entry name" value="SelO"/>
    <property type="match status" value="1"/>
</dbReference>
<feature type="binding site" evidence="8">
    <location>
        <position position="268"/>
    </location>
    <ligand>
        <name>Mg(2+)</name>
        <dbReference type="ChEBI" id="CHEBI:18420"/>
    </ligand>
</feature>
<evidence type="ECO:0000256" key="8">
    <source>
        <dbReference type="HAMAP-Rule" id="MF_00692"/>
    </source>
</evidence>
<comment type="catalytic activity">
    <reaction evidence="8">
        <text>L-seryl-[protein] + UTP = O-(5'-uridylyl)-L-seryl-[protein] + diphosphate</text>
        <dbReference type="Rhea" id="RHEA:64604"/>
        <dbReference type="Rhea" id="RHEA-COMP:9863"/>
        <dbReference type="Rhea" id="RHEA-COMP:16635"/>
        <dbReference type="ChEBI" id="CHEBI:29999"/>
        <dbReference type="ChEBI" id="CHEBI:33019"/>
        <dbReference type="ChEBI" id="CHEBI:46398"/>
        <dbReference type="ChEBI" id="CHEBI:156051"/>
    </reaction>
</comment>
<comment type="catalytic activity">
    <reaction evidence="8">
        <text>L-seryl-[protein] + ATP = 3-O-(5'-adenylyl)-L-seryl-[protein] + diphosphate</text>
        <dbReference type="Rhea" id="RHEA:58120"/>
        <dbReference type="Rhea" id="RHEA-COMP:9863"/>
        <dbReference type="Rhea" id="RHEA-COMP:15073"/>
        <dbReference type="ChEBI" id="CHEBI:29999"/>
        <dbReference type="ChEBI" id="CHEBI:30616"/>
        <dbReference type="ChEBI" id="CHEBI:33019"/>
        <dbReference type="ChEBI" id="CHEBI:142516"/>
        <dbReference type="EC" id="2.7.7.108"/>
    </reaction>
</comment>
<evidence type="ECO:0000256" key="6">
    <source>
        <dbReference type="ARBA" id="ARBA00022840"/>
    </source>
</evidence>
<reference evidence="9 10" key="1">
    <citation type="submission" date="2022-07" db="EMBL/GenBank/DDBJ databases">
        <authorList>
            <person name="Xamxidin M."/>
            <person name="Wu M."/>
        </authorList>
    </citation>
    <scope>NUCLEOTIDE SEQUENCE [LARGE SCALE GENOMIC DNA]</scope>
    <source>
        <strain evidence="9 10">NBRC 111650</strain>
    </source>
</reference>
<feature type="binding site" evidence="8">
    <location>
        <position position="259"/>
    </location>
    <ligand>
        <name>Mg(2+)</name>
        <dbReference type="ChEBI" id="CHEBI:18420"/>
    </ligand>
</feature>
<evidence type="ECO:0000256" key="2">
    <source>
        <dbReference type="ARBA" id="ARBA00022679"/>
    </source>
</evidence>
<comment type="catalytic activity">
    <reaction evidence="8">
        <text>L-tyrosyl-[protein] + ATP = O-(5'-adenylyl)-L-tyrosyl-[protein] + diphosphate</text>
        <dbReference type="Rhea" id="RHEA:54288"/>
        <dbReference type="Rhea" id="RHEA-COMP:10136"/>
        <dbReference type="Rhea" id="RHEA-COMP:13846"/>
        <dbReference type="ChEBI" id="CHEBI:30616"/>
        <dbReference type="ChEBI" id="CHEBI:33019"/>
        <dbReference type="ChEBI" id="CHEBI:46858"/>
        <dbReference type="ChEBI" id="CHEBI:83624"/>
        <dbReference type="EC" id="2.7.7.108"/>
    </reaction>
</comment>
<feature type="binding site" evidence="8">
    <location>
        <position position="268"/>
    </location>
    <ligand>
        <name>ATP</name>
        <dbReference type="ChEBI" id="CHEBI:30616"/>
    </ligand>
</feature>
<protein>
    <recommendedName>
        <fullName evidence="8">Protein nucleotidyltransferase YdiU</fullName>
        <ecNumber evidence="8">2.7.7.-</ecNumber>
    </recommendedName>
    <alternativeName>
        <fullName evidence="8">Protein adenylyltransferase YdiU</fullName>
        <ecNumber evidence="8">2.7.7.108</ecNumber>
    </alternativeName>
    <alternativeName>
        <fullName evidence="8">Protein uridylyltransferase YdiU</fullName>
        <ecNumber evidence="8">2.7.7.-</ecNumber>
    </alternativeName>
</protein>
<proteinExistence type="inferred from homology"/>
<dbReference type="Proteomes" id="UP001204142">
    <property type="component" value="Unassembled WGS sequence"/>
</dbReference>
<feature type="binding site" evidence="8">
    <location>
        <position position="113"/>
    </location>
    <ligand>
        <name>ATP</name>
        <dbReference type="ChEBI" id="CHEBI:30616"/>
    </ligand>
</feature>